<name>A0AAV7IAQ1_COTGL</name>
<organism evidence="1 2">
    <name type="scientific">Cotesia glomerata</name>
    <name type="common">Lepidopteran parasitic wasp</name>
    <name type="synonym">Apanteles glomeratus</name>
    <dbReference type="NCBI Taxonomy" id="32391"/>
    <lineage>
        <taxon>Eukaryota</taxon>
        <taxon>Metazoa</taxon>
        <taxon>Ecdysozoa</taxon>
        <taxon>Arthropoda</taxon>
        <taxon>Hexapoda</taxon>
        <taxon>Insecta</taxon>
        <taxon>Pterygota</taxon>
        <taxon>Neoptera</taxon>
        <taxon>Endopterygota</taxon>
        <taxon>Hymenoptera</taxon>
        <taxon>Apocrita</taxon>
        <taxon>Ichneumonoidea</taxon>
        <taxon>Braconidae</taxon>
        <taxon>Microgastrinae</taxon>
        <taxon>Cotesia</taxon>
    </lineage>
</organism>
<dbReference type="AlphaFoldDB" id="A0AAV7IAQ1"/>
<reference evidence="1 2" key="1">
    <citation type="journal article" date="2021" name="J. Hered.">
        <title>A chromosome-level genome assembly of the parasitoid wasp, Cotesia glomerata (Hymenoptera: Braconidae).</title>
        <authorList>
            <person name="Pinto B.J."/>
            <person name="Weis J.J."/>
            <person name="Gamble T."/>
            <person name="Ode P.J."/>
            <person name="Paul R."/>
            <person name="Zaspel J.M."/>
        </authorList>
    </citation>
    <scope>NUCLEOTIDE SEQUENCE [LARGE SCALE GENOMIC DNA]</scope>
    <source>
        <strain evidence="1">CgM1</strain>
    </source>
</reference>
<evidence type="ECO:0000313" key="2">
    <source>
        <dbReference type="Proteomes" id="UP000826195"/>
    </source>
</evidence>
<evidence type="ECO:0000313" key="1">
    <source>
        <dbReference type="EMBL" id="KAH0548728.1"/>
    </source>
</evidence>
<dbReference type="EMBL" id="JAHXZJ010001864">
    <property type="protein sequence ID" value="KAH0548728.1"/>
    <property type="molecule type" value="Genomic_DNA"/>
</dbReference>
<sequence>MKFRADKCRDLIGSFVAKVMNWAQLSHSLSTEGDNHRLLTTIRQKRERLMPVSPFLWHNEKEEGQMPGETSLRVFALALQLLSTHPSNGPLLR</sequence>
<accession>A0AAV7IAQ1</accession>
<dbReference type="Proteomes" id="UP000826195">
    <property type="component" value="Unassembled WGS sequence"/>
</dbReference>
<protein>
    <submittedName>
        <fullName evidence="1">Uncharacterized protein</fullName>
    </submittedName>
</protein>
<comment type="caution">
    <text evidence="1">The sequence shown here is derived from an EMBL/GenBank/DDBJ whole genome shotgun (WGS) entry which is preliminary data.</text>
</comment>
<keyword evidence="2" id="KW-1185">Reference proteome</keyword>
<gene>
    <name evidence="1" type="ORF">KQX54_001794</name>
</gene>
<proteinExistence type="predicted"/>